<gene>
    <name evidence="1" type="ORF">MAUB_36690</name>
</gene>
<keyword evidence="2" id="KW-1185">Reference proteome</keyword>
<organism evidence="1 2">
    <name type="scientific">Mycolicibacterium aubagnense</name>
    <dbReference type="NCBI Taxonomy" id="319707"/>
    <lineage>
        <taxon>Bacteria</taxon>
        <taxon>Bacillati</taxon>
        <taxon>Actinomycetota</taxon>
        <taxon>Actinomycetes</taxon>
        <taxon>Mycobacteriales</taxon>
        <taxon>Mycobacteriaceae</taxon>
        <taxon>Mycolicibacterium</taxon>
    </lineage>
</organism>
<proteinExistence type="predicted"/>
<protein>
    <submittedName>
        <fullName evidence="1">Uncharacterized protein</fullName>
    </submittedName>
</protein>
<reference evidence="1 2" key="1">
    <citation type="journal article" date="2019" name="Emerg. Microbes Infect.">
        <title>Comprehensive subspecies identification of 175 nontuberculous mycobacteria species based on 7547 genomic profiles.</title>
        <authorList>
            <person name="Matsumoto Y."/>
            <person name="Kinjo T."/>
            <person name="Motooka D."/>
            <person name="Nabeya D."/>
            <person name="Jung N."/>
            <person name="Uechi K."/>
            <person name="Horii T."/>
            <person name="Iida T."/>
            <person name="Fujita J."/>
            <person name="Nakamura S."/>
        </authorList>
    </citation>
    <scope>NUCLEOTIDE SEQUENCE [LARGE SCALE GENOMIC DNA]</scope>
    <source>
        <strain evidence="1 2">JCM 15296</strain>
    </source>
</reference>
<evidence type="ECO:0000313" key="1">
    <source>
        <dbReference type="EMBL" id="BBX85796.1"/>
    </source>
</evidence>
<sequence>MHGALTVDTLGKQRRCDGDNYRAARTANGLWPWWFRYERLAASPANLASPGGPMSIRQLDRADSLGLDWHGSFRSTLRHARWGDESPRARRTGSWARFSRLSDGGQ</sequence>
<evidence type="ECO:0000313" key="2">
    <source>
        <dbReference type="Proteomes" id="UP000465609"/>
    </source>
</evidence>
<dbReference type="EMBL" id="AP022577">
    <property type="protein sequence ID" value="BBX85796.1"/>
    <property type="molecule type" value="Genomic_DNA"/>
</dbReference>
<name>A0ABM7IGL3_9MYCO</name>
<accession>A0ABM7IGL3</accession>
<dbReference type="Proteomes" id="UP000465609">
    <property type="component" value="Chromosome"/>
</dbReference>